<evidence type="ECO:0000313" key="1">
    <source>
        <dbReference type="EMBL" id="KAJ9048688.1"/>
    </source>
</evidence>
<dbReference type="Proteomes" id="UP001165960">
    <property type="component" value="Unassembled WGS sequence"/>
</dbReference>
<gene>
    <name evidence="1" type="ORF">DSO57_1032371</name>
</gene>
<name>A0ACC2RF35_9FUNG</name>
<proteinExistence type="predicted"/>
<protein>
    <submittedName>
        <fullName evidence="1">Uncharacterized protein</fullName>
    </submittedName>
</protein>
<accession>A0ACC2RF35</accession>
<evidence type="ECO:0000313" key="2">
    <source>
        <dbReference type="Proteomes" id="UP001165960"/>
    </source>
</evidence>
<comment type="caution">
    <text evidence="1">The sequence shown here is derived from an EMBL/GenBank/DDBJ whole genome shotgun (WGS) entry which is preliminary data.</text>
</comment>
<reference evidence="1" key="1">
    <citation type="submission" date="2022-04" db="EMBL/GenBank/DDBJ databases">
        <title>Genome of the entomopathogenic fungus Entomophthora muscae.</title>
        <authorList>
            <person name="Elya C."/>
            <person name="Lovett B.R."/>
            <person name="Lee E."/>
            <person name="Macias A.M."/>
            <person name="Hajek A.E."/>
            <person name="De Bivort B.L."/>
            <person name="Kasson M.T."/>
            <person name="De Fine Licht H.H."/>
            <person name="Stajich J.E."/>
        </authorList>
    </citation>
    <scope>NUCLEOTIDE SEQUENCE</scope>
    <source>
        <strain evidence="1">Berkeley</strain>
    </source>
</reference>
<keyword evidence="2" id="KW-1185">Reference proteome</keyword>
<sequence>MHNAASKTEAPNKRPRVSYAEKLKSSFPNASTEKLLSATSRTPRSHHPSQEASLLPTASSLSMLAASCVSQSAKLSKTSWTWALTHAPAQSLTSPSSTPLPVSFS</sequence>
<organism evidence="1 2">
    <name type="scientific">Entomophthora muscae</name>
    <dbReference type="NCBI Taxonomy" id="34485"/>
    <lineage>
        <taxon>Eukaryota</taxon>
        <taxon>Fungi</taxon>
        <taxon>Fungi incertae sedis</taxon>
        <taxon>Zoopagomycota</taxon>
        <taxon>Entomophthoromycotina</taxon>
        <taxon>Entomophthoromycetes</taxon>
        <taxon>Entomophthorales</taxon>
        <taxon>Entomophthoraceae</taxon>
        <taxon>Entomophthora</taxon>
    </lineage>
</organism>
<dbReference type="EMBL" id="QTSX02007342">
    <property type="protein sequence ID" value="KAJ9048688.1"/>
    <property type="molecule type" value="Genomic_DNA"/>
</dbReference>